<protein>
    <submittedName>
        <fullName evidence="6">Str. FM013</fullName>
    </submittedName>
</protein>
<proteinExistence type="predicted"/>
<evidence type="ECO:0000256" key="2">
    <source>
        <dbReference type="ARBA" id="ARBA00022723"/>
    </source>
</evidence>
<evidence type="ECO:0000313" key="7">
    <source>
        <dbReference type="Proteomes" id="UP000053732"/>
    </source>
</evidence>
<dbReference type="CDD" id="cd12148">
    <property type="entry name" value="fungal_TF_MHR"/>
    <property type="match status" value="1"/>
</dbReference>
<accession>A0A0G4PC91</accession>
<keyword evidence="5" id="KW-0539">Nucleus</keyword>
<dbReference type="GO" id="GO:0005634">
    <property type="term" value="C:nucleus"/>
    <property type="evidence" value="ECO:0007669"/>
    <property type="project" value="UniProtKB-SubCell"/>
</dbReference>
<dbReference type="Proteomes" id="UP000053732">
    <property type="component" value="Unassembled WGS sequence"/>
</dbReference>
<keyword evidence="3" id="KW-0805">Transcription regulation</keyword>
<gene>
    <name evidence="6" type="ORF">PCAMFM013_S010g000365</name>
</gene>
<evidence type="ECO:0000256" key="1">
    <source>
        <dbReference type="ARBA" id="ARBA00004123"/>
    </source>
</evidence>
<keyword evidence="4" id="KW-0804">Transcription</keyword>
<dbReference type="AlphaFoldDB" id="A0A0G4PC91"/>
<dbReference type="EMBL" id="HG793143">
    <property type="protein sequence ID" value="CRL23927.1"/>
    <property type="molecule type" value="Genomic_DNA"/>
</dbReference>
<dbReference type="PANTHER" id="PTHR47338:SF20">
    <property type="entry name" value="ZN(II)2CYS6 TRANSCRIPTION FACTOR (EUROFUNG)"/>
    <property type="match status" value="1"/>
</dbReference>
<keyword evidence="7" id="KW-1185">Reference proteome</keyword>
<comment type="subcellular location">
    <subcellularLocation>
        <location evidence="1">Nucleus</location>
    </subcellularLocation>
</comment>
<evidence type="ECO:0000313" key="6">
    <source>
        <dbReference type="EMBL" id="CRL23927.1"/>
    </source>
</evidence>
<dbReference type="GO" id="GO:0046872">
    <property type="term" value="F:metal ion binding"/>
    <property type="evidence" value="ECO:0007669"/>
    <property type="project" value="UniProtKB-KW"/>
</dbReference>
<reference evidence="6 7" key="1">
    <citation type="journal article" date="2014" name="Nat. Commun.">
        <title>Multiple recent horizontal transfers of a large genomic region in cheese making fungi.</title>
        <authorList>
            <person name="Cheeseman K."/>
            <person name="Ropars J."/>
            <person name="Renault P."/>
            <person name="Dupont J."/>
            <person name="Gouzy J."/>
            <person name="Branca A."/>
            <person name="Abraham A.L."/>
            <person name="Ceppi M."/>
            <person name="Conseiller E."/>
            <person name="Debuchy R."/>
            <person name="Malagnac F."/>
            <person name="Goarin A."/>
            <person name="Silar P."/>
            <person name="Lacoste S."/>
            <person name="Sallet E."/>
            <person name="Bensimon A."/>
            <person name="Giraud T."/>
            <person name="Brygoo Y."/>
        </authorList>
    </citation>
    <scope>NUCLEOTIDE SEQUENCE [LARGE SCALE GENOMIC DNA]</scope>
    <source>
        <strain evidence="7">FM 013</strain>
    </source>
</reference>
<dbReference type="InterPro" id="IPR050815">
    <property type="entry name" value="TF_fung"/>
</dbReference>
<keyword evidence="2" id="KW-0479">Metal-binding</keyword>
<evidence type="ECO:0000256" key="3">
    <source>
        <dbReference type="ARBA" id="ARBA00023015"/>
    </source>
</evidence>
<dbReference type="GO" id="GO:0000981">
    <property type="term" value="F:DNA-binding transcription factor activity, RNA polymerase II-specific"/>
    <property type="evidence" value="ECO:0007669"/>
    <property type="project" value="InterPro"/>
</dbReference>
<evidence type="ECO:0000256" key="5">
    <source>
        <dbReference type="ARBA" id="ARBA00023242"/>
    </source>
</evidence>
<evidence type="ECO:0000256" key="4">
    <source>
        <dbReference type="ARBA" id="ARBA00023163"/>
    </source>
</evidence>
<name>A0A0G4PC91_PENC3</name>
<organism evidence="6 7">
    <name type="scientific">Penicillium camemberti (strain FM 013)</name>
    <dbReference type="NCBI Taxonomy" id="1429867"/>
    <lineage>
        <taxon>Eukaryota</taxon>
        <taxon>Fungi</taxon>
        <taxon>Dikarya</taxon>
        <taxon>Ascomycota</taxon>
        <taxon>Pezizomycotina</taxon>
        <taxon>Eurotiomycetes</taxon>
        <taxon>Eurotiomycetidae</taxon>
        <taxon>Eurotiales</taxon>
        <taxon>Aspergillaceae</taxon>
        <taxon>Penicillium</taxon>
    </lineage>
</organism>
<sequence>MAADSGHSKASHAPQVCATCKARKKKKNLTCVYANKDPRFQHDKHQSTSSTVLFASQSIPSEPAVADASLYRQVLQLIHQTGQLVDDLSARYFQGPHRHLPVCSRPYFYSNLITLGAIPSAEFSVLLLTICLTASDAHTDQQSLRRTTNRLVTLVQESYPTSIPLIQSRLLLAIYDYAHGRPEDAFQAIAGCARMAYAARIHLHFLSACRKDTITSSANIKARSGPDGLLQATEAANTWWGIIICERAFFCEVAVPEQPLVTTIPDGDVLLPTEPETLRPGDCMRQDAMPTDGAYIAVSCIGSPDVGGFGRTAQAAWLLDQVFKTLEIPGMHSRLTQLQGLDITIQTFLGVLLHQCYAKEKPTEFCQAIAMTIRALFLMHWHIPRQTSQILDPKYRSREDWRNRSHTVLDTATRMVLDIVETHGSSDLVPPSYSYAIRAALEHIYANPDWKDDSVLRSAEDQLRVSLDHVNQFPKNM</sequence>
<dbReference type="PANTHER" id="PTHR47338">
    <property type="entry name" value="ZN(II)2CYS6 TRANSCRIPTION FACTOR (EUROFUNG)-RELATED"/>
    <property type="match status" value="1"/>
</dbReference>